<gene>
    <name evidence="2" type="ORF">F4556_007253</name>
</gene>
<name>A0A7W7WLY2_9ACTN</name>
<evidence type="ECO:0000313" key="2">
    <source>
        <dbReference type="EMBL" id="MBB4951718.1"/>
    </source>
</evidence>
<protein>
    <submittedName>
        <fullName evidence="2">Uncharacterized protein YbjT (DUF2867 family)</fullName>
    </submittedName>
</protein>
<dbReference type="Gene3D" id="3.40.50.720">
    <property type="entry name" value="NAD(P)-binding Rossmann-like Domain"/>
    <property type="match status" value="1"/>
</dbReference>
<dbReference type="AlphaFoldDB" id="A0A7W7WLY2"/>
<dbReference type="SUPFAM" id="SSF51735">
    <property type="entry name" value="NAD(P)-binding Rossmann-fold domains"/>
    <property type="match status" value="1"/>
</dbReference>
<evidence type="ECO:0000313" key="3">
    <source>
        <dbReference type="Proteomes" id="UP000573327"/>
    </source>
</evidence>
<proteinExistence type="predicted"/>
<reference evidence="2 3" key="1">
    <citation type="submission" date="2020-08" db="EMBL/GenBank/DDBJ databases">
        <title>Sequencing the genomes of 1000 actinobacteria strains.</title>
        <authorList>
            <person name="Klenk H.-P."/>
        </authorList>
    </citation>
    <scope>NUCLEOTIDE SEQUENCE [LARGE SCALE GENOMIC DNA]</scope>
    <source>
        <strain evidence="2 3">DSM 44786</strain>
    </source>
</reference>
<dbReference type="Pfam" id="PF05368">
    <property type="entry name" value="NmrA"/>
    <property type="match status" value="1"/>
</dbReference>
<dbReference type="RefSeq" id="WP_221503786.1">
    <property type="nucleotide sequence ID" value="NZ_JACHJR010000001.1"/>
</dbReference>
<dbReference type="InterPro" id="IPR036291">
    <property type="entry name" value="NAD(P)-bd_dom_sf"/>
</dbReference>
<organism evidence="2 3">
    <name type="scientific">Kitasatospora gansuensis</name>
    <dbReference type="NCBI Taxonomy" id="258050"/>
    <lineage>
        <taxon>Bacteria</taxon>
        <taxon>Bacillati</taxon>
        <taxon>Actinomycetota</taxon>
        <taxon>Actinomycetes</taxon>
        <taxon>Kitasatosporales</taxon>
        <taxon>Streptomycetaceae</taxon>
        <taxon>Kitasatospora</taxon>
    </lineage>
</organism>
<dbReference type="EMBL" id="JACHJR010000001">
    <property type="protein sequence ID" value="MBB4951718.1"/>
    <property type="molecule type" value="Genomic_DNA"/>
</dbReference>
<feature type="domain" description="NmrA-like" evidence="1">
    <location>
        <begin position="11"/>
        <end position="40"/>
    </location>
</feature>
<comment type="caution">
    <text evidence="2">The sequence shown here is derived from an EMBL/GenBank/DDBJ whole genome shotgun (WGS) entry which is preliminary data.</text>
</comment>
<dbReference type="Proteomes" id="UP000573327">
    <property type="component" value="Unassembled WGS sequence"/>
</dbReference>
<dbReference type="InterPro" id="IPR008030">
    <property type="entry name" value="NmrA-like"/>
</dbReference>
<keyword evidence="3" id="KW-1185">Reference proteome</keyword>
<accession>A0A7W7WLY2</accession>
<evidence type="ECO:0000259" key="1">
    <source>
        <dbReference type="Pfam" id="PF05368"/>
    </source>
</evidence>
<sequence>MPATDPTTLPVLVVGATSSLGSKVVDELLKRGKKVRALVRPGGP</sequence>